<evidence type="ECO:0000313" key="2">
    <source>
        <dbReference type="Proteomes" id="UP000821845"/>
    </source>
</evidence>
<sequence length="60" mass="6560">MTNTTVVFHTVSLVAPMTIPQSTWLARCVRGGLGPERGKDASARMDPIRLHRGINDQPTT</sequence>
<comment type="caution">
    <text evidence="1">The sequence shown here is derived from an EMBL/GenBank/DDBJ whole genome shotgun (WGS) entry which is preliminary data.</text>
</comment>
<name>A0ACB7SVV3_HYAAI</name>
<accession>A0ACB7SVV3</accession>
<reference evidence="1" key="1">
    <citation type="submission" date="2020-05" db="EMBL/GenBank/DDBJ databases">
        <title>Large-scale comparative analyses of tick genomes elucidate their genetic diversity and vector capacities.</title>
        <authorList>
            <person name="Jia N."/>
            <person name="Wang J."/>
            <person name="Shi W."/>
            <person name="Du L."/>
            <person name="Sun Y."/>
            <person name="Zhan W."/>
            <person name="Jiang J."/>
            <person name="Wang Q."/>
            <person name="Zhang B."/>
            <person name="Ji P."/>
            <person name="Sakyi L.B."/>
            <person name="Cui X."/>
            <person name="Yuan T."/>
            <person name="Jiang B."/>
            <person name="Yang W."/>
            <person name="Lam T.T.-Y."/>
            <person name="Chang Q."/>
            <person name="Ding S."/>
            <person name="Wang X."/>
            <person name="Zhu J."/>
            <person name="Ruan X."/>
            <person name="Zhao L."/>
            <person name="Wei J."/>
            <person name="Que T."/>
            <person name="Du C."/>
            <person name="Cheng J."/>
            <person name="Dai P."/>
            <person name="Han X."/>
            <person name="Huang E."/>
            <person name="Gao Y."/>
            <person name="Liu J."/>
            <person name="Shao H."/>
            <person name="Ye R."/>
            <person name="Li L."/>
            <person name="Wei W."/>
            <person name="Wang X."/>
            <person name="Wang C."/>
            <person name="Yang T."/>
            <person name="Huo Q."/>
            <person name="Li W."/>
            <person name="Guo W."/>
            <person name="Chen H."/>
            <person name="Zhou L."/>
            <person name="Ni X."/>
            <person name="Tian J."/>
            <person name="Zhou Y."/>
            <person name="Sheng Y."/>
            <person name="Liu T."/>
            <person name="Pan Y."/>
            <person name="Xia L."/>
            <person name="Li J."/>
            <person name="Zhao F."/>
            <person name="Cao W."/>
        </authorList>
    </citation>
    <scope>NUCLEOTIDE SEQUENCE</scope>
    <source>
        <strain evidence="1">Hyas-2018</strain>
    </source>
</reference>
<gene>
    <name evidence="1" type="ORF">HPB50_006654</name>
</gene>
<evidence type="ECO:0000313" key="1">
    <source>
        <dbReference type="EMBL" id="KAH6938076.1"/>
    </source>
</evidence>
<dbReference type="Proteomes" id="UP000821845">
    <property type="component" value="Chromosome 2"/>
</dbReference>
<organism evidence="1 2">
    <name type="scientific">Hyalomma asiaticum</name>
    <name type="common">Tick</name>
    <dbReference type="NCBI Taxonomy" id="266040"/>
    <lineage>
        <taxon>Eukaryota</taxon>
        <taxon>Metazoa</taxon>
        <taxon>Ecdysozoa</taxon>
        <taxon>Arthropoda</taxon>
        <taxon>Chelicerata</taxon>
        <taxon>Arachnida</taxon>
        <taxon>Acari</taxon>
        <taxon>Parasitiformes</taxon>
        <taxon>Ixodida</taxon>
        <taxon>Ixodoidea</taxon>
        <taxon>Ixodidae</taxon>
        <taxon>Hyalomminae</taxon>
        <taxon>Hyalomma</taxon>
    </lineage>
</organism>
<proteinExistence type="predicted"/>
<keyword evidence="2" id="KW-1185">Reference proteome</keyword>
<protein>
    <submittedName>
        <fullName evidence="1">Uncharacterized protein</fullName>
    </submittedName>
</protein>
<dbReference type="EMBL" id="CM023482">
    <property type="protein sequence ID" value="KAH6938076.1"/>
    <property type="molecule type" value="Genomic_DNA"/>
</dbReference>